<sequence length="69" mass="7130">CGGKGLATEPRVAPGKKVVGARGRGAMPAPWLVRAGCHTFMSICWGSTLLHWLPLGGTQFSLAGVGARK</sequence>
<feature type="non-terminal residue" evidence="1">
    <location>
        <position position="69"/>
    </location>
</feature>
<accession>A0AAN8WXD1</accession>
<protein>
    <submittedName>
        <fullName evidence="1">Uncharacterized protein</fullName>
    </submittedName>
</protein>
<comment type="caution">
    <text evidence="1">The sequence shown here is derived from an EMBL/GenBank/DDBJ whole genome shotgun (WGS) entry which is preliminary data.</text>
</comment>
<name>A0AAN8WXD1_HALRR</name>
<organism evidence="1 2">
    <name type="scientific">Halocaridina rubra</name>
    <name type="common">Hawaiian red shrimp</name>
    <dbReference type="NCBI Taxonomy" id="373956"/>
    <lineage>
        <taxon>Eukaryota</taxon>
        <taxon>Metazoa</taxon>
        <taxon>Ecdysozoa</taxon>
        <taxon>Arthropoda</taxon>
        <taxon>Crustacea</taxon>
        <taxon>Multicrustacea</taxon>
        <taxon>Malacostraca</taxon>
        <taxon>Eumalacostraca</taxon>
        <taxon>Eucarida</taxon>
        <taxon>Decapoda</taxon>
        <taxon>Pleocyemata</taxon>
        <taxon>Caridea</taxon>
        <taxon>Atyoidea</taxon>
        <taxon>Atyidae</taxon>
        <taxon>Halocaridina</taxon>
    </lineage>
</organism>
<dbReference type="AlphaFoldDB" id="A0AAN8WXD1"/>
<feature type="non-terminal residue" evidence="1">
    <location>
        <position position="1"/>
    </location>
</feature>
<evidence type="ECO:0000313" key="1">
    <source>
        <dbReference type="EMBL" id="KAK7073812.1"/>
    </source>
</evidence>
<dbReference type="Proteomes" id="UP001381693">
    <property type="component" value="Unassembled WGS sequence"/>
</dbReference>
<proteinExistence type="predicted"/>
<dbReference type="EMBL" id="JAXCGZ010012064">
    <property type="protein sequence ID" value="KAK7073812.1"/>
    <property type="molecule type" value="Genomic_DNA"/>
</dbReference>
<reference evidence="1 2" key="1">
    <citation type="submission" date="2023-11" db="EMBL/GenBank/DDBJ databases">
        <title>Halocaridina rubra genome assembly.</title>
        <authorList>
            <person name="Smith C."/>
        </authorList>
    </citation>
    <scope>NUCLEOTIDE SEQUENCE [LARGE SCALE GENOMIC DNA]</scope>
    <source>
        <strain evidence="1">EP-1</strain>
        <tissue evidence="1">Whole</tissue>
    </source>
</reference>
<gene>
    <name evidence="1" type="ORF">SK128_013388</name>
</gene>
<keyword evidence="2" id="KW-1185">Reference proteome</keyword>
<evidence type="ECO:0000313" key="2">
    <source>
        <dbReference type="Proteomes" id="UP001381693"/>
    </source>
</evidence>